<name>A0ABP9MNG2_9MICO</name>
<keyword evidence="2" id="KW-0472">Membrane</keyword>
<feature type="compositionally biased region" description="Pro residues" evidence="1">
    <location>
        <begin position="90"/>
        <end position="104"/>
    </location>
</feature>
<evidence type="ECO:0000256" key="1">
    <source>
        <dbReference type="SAM" id="MobiDB-lite"/>
    </source>
</evidence>
<protein>
    <submittedName>
        <fullName evidence="3">Uncharacterized protein</fullName>
    </submittedName>
</protein>
<reference evidence="4" key="1">
    <citation type="journal article" date="2019" name="Int. J. Syst. Evol. Microbiol.">
        <title>The Global Catalogue of Microorganisms (GCM) 10K type strain sequencing project: providing services to taxonomists for standard genome sequencing and annotation.</title>
        <authorList>
            <consortium name="The Broad Institute Genomics Platform"/>
            <consortium name="The Broad Institute Genome Sequencing Center for Infectious Disease"/>
            <person name="Wu L."/>
            <person name="Ma J."/>
        </authorList>
    </citation>
    <scope>NUCLEOTIDE SEQUENCE [LARGE SCALE GENOMIC DNA]</scope>
    <source>
        <strain evidence="4">JCM 18959</strain>
    </source>
</reference>
<feature type="compositionally biased region" description="Low complexity" evidence="1">
    <location>
        <begin position="68"/>
        <end position="89"/>
    </location>
</feature>
<evidence type="ECO:0000313" key="4">
    <source>
        <dbReference type="Proteomes" id="UP001501407"/>
    </source>
</evidence>
<feature type="region of interest" description="Disordered" evidence="1">
    <location>
        <begin position="1"/>
        <end position="106"/>
    </location>
</feature>
<comment type="caution">
    <text evidence="3">The sequence shown here is derived from an EMBL/GenBank/DDBJ whole genome shotgun (WGS) entry which is preliminary data.</text>
</comment>
<dbReference type="Proteomes" id="UP001501407">
    <property type="component" value="Unassembled WGS sequence"/>
</dbReference>
<dbReference type="EMBL" id="BAABKZ010000005">
    <property type="protein sequence ID" value="GAA5099362.1"/>
    <property type="molecule type" value="Genomic_DNA"/>
</dbReference>
<dbReference type="RefSeq" id="WP_194415296.1">
    <property type="nucleotide sequence ID" value="NZ_BAABKZ010000005.1"/>
</dbReference>
<feature type="transmembrane region" description="Helical" evidence="2">
    <location>
        <begin position="402"/>
        <end position="426"/>
    </location>
</feature>
<accession>A0ABP9MNG2</accession>
<proteinExistence type="predicted"/>
<gene>
    <name evidence="3" type="ORF">GCM10025760_35430</name>
</gene>
<feature type="compositionally biased region" description="Polar residues" evidence="1">
    <location>
        <begin position="22"/>
        <end position="33"/>
    </location>
</feature>
<keyword evidence="4" id="KW-1185">Reference proteome</keyword>
<organism evidence="3 4">
    <name type="scientific">Microbacterium yannicii</name>
    <dbReference type="NCBI Taxonomy" id="671622"/>
    <lineage>
        <taxon>Bacteria</taxon>
        <taxon>Bacillati</taxon>
        <taxon>Actinomycetota</taxon>
        <taxon>Actinomycetes</taxon>
        <taxon>Micrococcales</taxon>
        <taxon>Microbacteriaceae</taxon>
        <taxon>Microbacterium</taxon>
    </lineage>
</organism>
<evidence type="ECO:0000256" key="2">
    <source>
        <dbReference type="SAM" id="Phobius"/>
    </source>
</evidence>
<evidence type="ECO:0000313" key="3">
    <source>
        <dbReference type="EMBL" id="GAA5099362.1"/>
    </source>
</evidence>
<keyword evidence="2" id="KW-0812">Transmembrane</keyword>
<feature type="region of interest" description="Disordered" evidence="1">
    <location>
        <begin position="230"/>
        <end position="261"/>
    </location>
</feature>
<feature type="compositionally biased region" description="Acidic residues" evidence="1">
    <location>
        <begin position="232"/>
        <end position="243"/>
    </location>
</feature>
<keyword evidence="2" id="KW-1133">Transmembrane helix</keyword>
<sequence length="430" mass="43039">MSTPEHPATPALTRKQIRELRNTGSTPVITATPASDDPVENPATSVEPSPADAVVAPPPVTGEPVTGAPSPASPFSAAPLSAAPVNAAPFPRPAEPAPVAPAPVPDSAVDLGVSPLTRRQARQQERIRTASVPVITPEVVAAHAAASSGAVPAFGFPVAPPPATPLGETGNPLVNAPADDSQVPTDSGMHALFGLPRESAPEAVEPAPRWDQPAPSAPIAVPAFTAATAAPEVDDDDRQDEPFSDVLGSAGGQSVEEPAAAPKAVSPLLGAGLLEEAPVHAEPTAVEFPPSFDQLLSRTTGSIAIPNTLIVSQAPEVSPLVAPVTATGEVIVTGTFNLPEGLGSTGRAKGTADGKEIDATLVDGELPSHSSPTPIAASAAVSTVKTPGEVIKPPTPEKGGKLMMSLAITAGVLALALVGVLILAFVTGVF</sequence>